<evidence type="ECO:0000256" key="10">
    <source>
        <dbReference type="ARBA" id="ARBA00023315"/>
    </source>
</evidence>
<evidence type="ECO:0000313" key="12">
    <source>
        <dbReference type="Proteomes" id="UP001431783"/>
    </source>
</evidence>
<evidence type="ECO:0000256" key="4">
    <source>
        <dbReference type="ARBA" id="ARBA00022679"/>
    </source>
</evidence>
<evidence type="ECO:0000256" key="2">
    <source>
        <dbReference type="ARBA" id="ARBA00005420"/>
    </source>
</evidence>
<evidence type="ECO:0000313" key="11">
    <source>
        <dbReference type="EMBL" id="KAK9884503.1"/>
    </source>
</evidence>
<name>A0AAW1UTN7_9CUCU</name>
<gene>
    <name evidence="11" type="ORF">WA026_007344</name>
</gene>
<dbReference type="GO" id="GO:0004144">
    <property type="term" value="F:diacylglycerol O-acyltransferase activity"/>
    <property type="evidence" value="ECO:0007669"/>
    <property type="project" value="TreeGrafter"/>
</dbReference>
<keyword evidence="12" id="KW-1185">Reference proteome</keyword>
<comment type="subcellular location">
    <subcellularLocation>
        <location evidence="1">Endoplasmic reticulum membrane</location>
        <topology evidence="1">Multi-pass membrane protein</topology>
    </subcellularLocation>
</comment>
<evidence type="ECO:0000256" key="5">
    <source>
        <dbReference type="ARBA" id="ARBA00022692"/>
    </source>
</evidence>
<keyword evidence="3" id="KW-0444">Lipid biosynthesis</keyword>
<accession>A0AAW1UTN7</accession>
<evidence type="ECO:0000256" key="6">
    <source>
        <dbReference type="ARBA" id="ARBA00022824"/>
    </source>
</evidence>
<keyword evidence="5" id="KW-0812">Transmembrane</keyword>
<protein>
    <submittedName>
        <fullName evidence="11">Uncharacterized protein</fullName>
    </submittedName>
</protein>
<comment type="caution">
    <text evidence="11">The sequence shown here is derived from an EMBL/GenBank/DDBJ whole genome shotgun (WGS) entry which is preliminary data.</text>
</comment>
<dbReference type="Proteomes" id="UP001431783">
    <property type="component" value="Unassembled WGS sequence"/>
</dbReference>
<keyword evidence="8" id="KW-0443">Lipid metabolism</keyword>
<evidence type="ECO:0000256" key="9">
    <source>
        <dbReference type="ARBA" id="ARBA00023136"/>
    </source>
</evidence>
<evidence type="ECO:0000256" key="8">
    <source>
        <dbReference type="ARBA" id="ARBA00023098"/>
    </source>
</evidence>
<dbReference type="InterPro" id="IPR007130">
    <property type="entry name" value="DAGAT"/>
</dbReference>
<keyword evidence="7" id="KW-1133">Transmembrane helix</keyword>
<dbReference type="PANTHER" id="PTHR12317">
    <property type="entry name" value="DIACYLGLYCEROL O-ACYLTRANSFERASE"/>
    <property type="match status" value="1"/>
</dbReference>
<dbReference type="GO" id="GO:0005789">
    <property type="term" value="C:endoplasmic reticulum membrane"/>
    <property type="evidence" value="ECO:0007669"/>
    <property type="project" value="UniProtKB-SubCell"/>
</dbReference>
<organism evidence="11 12">
    <name type="scientific">Henosepilachna vigintioctopunctata</name>
    <dbReference type="NCBI Taxonomy" id="420089"/>
    <lineage>
        <taxon>Eukaryota</taxon>
        <taxon>Metazoa</taxon>
        <taxon>Ecdysozoa</taxon>
        <taxon>Arthropoda</taxon>
        <taxon>Hexapoda</taxon>
        <taxon>Insecta</taxon>
        <taxon>Pterygota</taxon>
        <taxon>Neoptera</taxon>
        <taxon>Endopterygota</taxon>
        <taxon>Coleoptera</taxon>
        <taxon>Polyphaga</taxon>
        <taxon>Cucujiformia</taxon>
        <taxon>Coccinelloidea</taxon>
        <taxon>Coccinellidae</taxon>
        <taxon>Epilachninae</taxon>
        <taxon>Epilachnini</taxon>
        <taxon>Henosepilachna</taxon>
    </lineage>
</organism>
<dbReference type="EMBL" id="JARQZJ010000093">
    <property type="protein sequence ID" value="KAK9884503.1"/>
    <property type="molecule type" value="Genomic_DNA"/>
</dbReference>
<keyword evidence="4" id="KW-0808">Transferase</keyword>
<keyword evidence="9" id="KW-0472">Membrane</keyword>
<comment type="similarity">
    <text evidence="2">Belongs to the diacylglycerol acyltransferase family.</text>
</comment>
<dbReference type="AlphaFoldDB" id="A0AAW1UTN7"/>
<reference evidence="11 12" key="1">
    <citation type="submission" date="2023-03" db="EMBL/GenBank/DDBJ databases">
        <title>Genome insight into feeding habits of ladybird beetles.</title>
        <authorList>
            <person name="Li H.-S."/>
            <person name="Huang Y.-H."/>
            <person name="Pang H."/>
        </authorList>
    </citation>
    <scope>NUCLEOTIDE SEQUENCE [LARGE SCALE GENOMIC DNA]</scope>
    <source>
        <strain evidence="11">SYSU_2023b</strain>
        <tissue evidence="11">Whole body</tissue>
    </source>
</reference>
<keyword evidence="10" id="KW-0012">Acyltransferase</keyword>
<sequence length="236" mass="26977">MAMTTTKITLIFVVEPITLGRTGTDKNYLFCCFPHGIISAGPFAIFGNIYGEFNDYFPKHNLKLCTLKQNFYMPFFREIVLGLGGCSASEKSIEYLLNDPRGGQAVGLIVGGVAESYYCEPRTYNFFIRETDIFDQYGGKDTKLKNLQEFMRKYVGIAPIISAGRGIFQYSFGMIPYRVPITMLVGQPIEVEKNDNPTLEEVDFLHTYFIKKLCDLFEENKHLYLKDCEDIHIEII</sequence>
<proteinExistence type="inferred from homology"/>
<evidence type="ECO:0000256" key="3">
    <source>
        <dbReference type="ARBA" id="ARBA00022516"/>
    </source>
</evidence>
<dbReference type="GO" id="GO:0019432">
    <property type="term" value="P:triglyceride biosynthetic process"/>
    <property type="evidence" value="ECO:0007669"/>
    <property type="project" value="TreeGrafter"/>
</dbReference>
<evidence type="ECO:0000256" key="7">
    <source>
        <dbReference type="ARBA" id="ARBA00022989"/>
    </source>
</evidence>
<evidence type="ECO:0000256" key="1">
    <source>
        <dbReference type="ARBA" id="ARBA00004477"/>
    </source>
</evidence>
<dbReference type="Pfam" id="PF03982">
    <property type="entry name" value="DAGAT"/>
    <property type="match status" value="2"/>
</dbReference>
<dbReference type="PANTHER" id="PTHR12317:SF79">
    <property type="entry name" value="ACYLTRANSFERASE"/>
    <property type="match status" value="1"/>
</dbReference>
<keyword evidence="6" id="KW-0256">Endoplasmic reticulum</keyword>